<dbReference type="RefSeq" id="WP_244532366.1">
    <property type="nucleotide sequence ID" value="NZ_FOSN01000015.1"/>
</dbReference>
<dbReference type="EMBL" id="FOSN01000015">
    <property type="protein sequence ID" value="SFK68634.1"/>
    <property type="molecule type" value="Genomic_DNA"/>
</dbReference>
<feature type="transmembrane region" description="Helical" evidence="2">
    <location>
        <begin position="71"/>
        <end position="89"/>
    </location>
</feature>
<keyword evidence="5" id="KW-1185">Reference proteome</keyword>
<accession>A0A1I4BII1</accession>
<dbReference type="Proteomes" id="UP000198755">
    <property type="component" value="Unassembled WGS sequence"/>
</dbReference>
<evidence type="ECO:0000256" key="1">
    <source>
        <dbReference type="SAM" id="MobiDB-lite"/>
    </source>
</evidence>
<proteinExistence type="predicted"/>
<dbReference type="STRING" id="1612308.SAMN05444581_11529"/>
<feature type="region of interest" description="Disordered" evidence="1">
    <location>
        <begin position="1"/>
        <end position="52"/>
    </location>
</feature>
<dbReference type="Pfam" id="PF20061">
    <property type="entry name" value="DUF6460"/>
    <property type="match status" value="1"/>
</dbReference>
<evidence type="ECO:0000313" key="5">
    <source>
        <dbReference type="Proteomes" id="UP000198755"/>
    </source>
</evidence>
<keyword evidence="2" id="KW-0472">Membrane</keyword>
<dbReference type="InterPro" id="IPR045594">
    <property type="entry name" value="DUF6460"/>
</dbReference>
<feature type="transmembrane region" description="Helical" evidence="2">
    <location>
        <begin position="121"/>
        <end position="139"/>
    </location>
</feature>
<name>A0A1I4BII1_9HYPH</name>
<reference evidence="4 5" key="1">
    <citation type="submission" date="2016-10" db="EMBL/GenBank/DDBJ databases">
        <authorList>
            <person name="de Groot N.N."/>
        </authorList>
    </citation>
    <scope>NUCLEOTIDE SEQUENCE [LARGE SCALE GENOMIC DNA]</scope>
    <source>
        <strain evidence="4 5">NE2</strain>
    </source>
</reference>
<protein>
    <recommendedName>
        <fullName evidence="3">DUF6460 domain-containing protein</fullName>
    </recommendedName>
</protein>
<evidence type="ECO:0000256" key="2">
    <source>
        <dbReference type="SAM" id="Phobius"/>
    </source>
</evidence>
<sequence>MSDDQGFDRDSDKSFTHGVDPTPHVEKPSLRSAEPSSRSETERARPAQSAPLLLPGDDALTRFLGGSPGAVFWRLLFASLIVGAFLMWLDIRPADIFNGLMQLVNRIWGLGFDAIREVADYILVGAALVIPVWLALRLLSMRGR</sequence>
<feature type="compositionally biased region" description="Basic and acidic residues" evidence="1">
    <location>
        <begin position="1"/>
        <end position="15"/>
    </location>
</feature>
<feature type="domain" description="DUF6460" evidence="3">
    <location>
        <begin position="107"/>
        <end position="142"/>
    </location>
</feature>
<evidence type="ECO:0000259" key="3">
    <source>
        <dbReference type="Pfam" id="PF20061"/>
    </source>
</evidence>
<gene>
    <name evidence="4" type="ORF">SAMN05444581_11529</name>
</gene>
<dbReference type="AlphaFoldDB" id="A0A1I4BII1"/>
<keyword evidence="2" id="KW-1133">Transmembrane helix</keyword>
<evidence type="ECO:0000313" key="4">
    <source>
        <dbReference type="EMBL" id="SFK68634.1"/>
    </source>
</evidence>
<organism evidence="4 5">
    <name type="scientific">Methylocapsa palsarum</name>
    <dbReference type="NCBI Taxonomy" id="1612308"/>
    <lineage>
        <taxon>Bacteria</taxon>
        <taxon>Pseudomonadati</taxon>
        <taxon>Pseudomonadota</taxon>
        <taxon>Alphaproteobacteria</taxon>
        <taxon>Hyphomicrobiales</taxon>
        <taxon>Beijerinckiaceae</taxon>
        <taxon>Methylocapsa</taxon>
    </lineage>
</organism>
<keyword evidence="2" id="KW-0812">Transmembrane</keyword>